<sequence>MSQLSDARSSMPRSSQPVDPDLPSEILTFSQFKTKYGTLHSNVEPTAYDPSAEQFPDDEWYSLEHEKINNGIHSMCLPLLQIVSNHVPGDTEIYNLNDALHTAKIVPRGQQFFVAFLGEQGIGKSSLINAVFGRDLVKVSASSSACTAYPTIISYKAGASDNAKESDVMVEYLSDEEIRECAQEQARRYRDAFPRKPRDALDNDAESIPEVGLEDDSSEDEDEDDEISMPSTSNDDASRRKKIRPSVLRGAKTAKAFFDVVFDVESSEEKENTLQDHLNHFDIKGDEFADICVEAAKQRLKKHDLSGELVEPETIQDDELADFQEITERIWPLVKSVRIETGHILLRNNVCILDLPGYGDDNQIRTALIDRFQRYLNRSIRRLGARNTLLITNKSDQLFSGIRKQINSLKEAPFPLLKERFIDVEAISKQGAEDRSLIRVYRDYLLKEARKAYIERESNIIRLSLQEKDVDILSVSAREYSLCLDAEYAEEDEKPKLTPEVTGLPNLRRYLFHAPAQTNYRTLRYHVFETLPDIAARIQRILEKFDDDEGYAQMREYLAEQLPQVRSLIEQLARSLPGEYVTKPFSEESAKSRINNGLETVVQALSSPRLHYPTFSKMLRDNGIPANGAGLGLNLNEEILNTMLHFINDWQNKMQTETDNIAVKVDEPIQAVLKDLRKHIQDYDGNPELKSRAVDLLETTTRRIGMAYGKMAALLQTKLREIHFLYTSETNVKCPIALEMKNIYQDVIMQQSGKGSYVRQRAHLLKCLVMPDWPKLPLPDVMQRNIVNAQVGSWKDCCEQYVVEALNLMQDFARATEEYLDDGSHLTSAHRRVREQLQDLLPEFTRQLRQIQSKFPGADMSRASASTAALKAASNKRKADDERAATQPPASKPDDAKRLKICSWASQPRALSAQTTAELRERFLSWVERTPEPVLPQSPQSQQSRPGTPPAPRNTAGRRPLAEMVGPRKPPALAEESAEVEVLFANMDKMKTLTKKIQASVNRLDASGKAVQDAISPIYGNTQKLQIATSNIDRVIEAIERLRAPRDQSEREERIIRAGPGRGDLRDYIASLDRTTMALADLKRTNLRSNEQAVAQLSGLLKLGNKQLEDVFRGILGDCSRQKLQPLEFVAKNNPFPLLPQDQLSTLRSINNHISQAIASTSQADLSSTPTQRIYADIRGSYLESSLASLAQASVATAKKVQPDALYKKGTNGIGTYVQAIEGIFVAEYDNITNVFARGEWMPVCESTCQSSLGEFNKTLRDLNGHIQKNMLTDCFLGYEICGMVRVLSIRLQDTTGTLKGQIYDSVKPIRETSKSSLSKLIEDTRVRTQTLVALPMDGAAVPITTESMRRLQEMTNYLDPLSSILASLGEGGWNNPSANTSSTTLDVNPDMGKLFASYASDTIDTLIQNLMAKAKILLKGKNLQGIFLANNIAIVTRVIRNSELAPLLESYAGKLAGWRKTSSAMYLEAWREPSGHLLDVQYTNRSKERPHSGGGTTDSAAIVKGLGSKDKDAIKEKFKSFNTSFEDLVARHKTYAMEAEVRTTLSKEVQNIIEPLYNRFYDKYREIDKGKGNSHAATSARSASSPPIFTAAPTVGRGAGNKALAPISSTLLSNPCEERTPLTTSEAYHVCLLQRRSTHRTTPFTFAVACSRPRPFQSLRLECTASLERITTFDRSLSLRDIFTATAVPPPPWVRKHPQSPHLATSTSARAASLSVALDTYLAANRSVEQAQCSFGTESNGAVSPAPPSRASQSPPSTADGSFAVDHRTAMANTEAALPQTITAKNPKLAAQMANDLNIVRRKLTGYVGFANLPNQWHRKSVRKGFNFNVMVVGESGLGKSTLVNTLFNTSLYPPKERKPPSIDISKTVSIQSISADIEENGVRLRLTVVDTPGFGDFINNDESWDPIVKNIEQRFDAYLDAENKVNRMNIVDNRIHAVVYFIQPTGHSLKPLDVEVMKKLHTKVNLIPVVAKADTVSDDEIDNFKRRILADIKHHGIQIFEGPRYELDDEETIAENQEIMAKVPFAVVGSNEEVITADGRKVRGRALPWGVVEVDNEEHCDFVKLRQMLIRTHMEELKENTNNMLYENYRSEKLTAMGVQQDSSVFKEVNPAVKQEEERSLHEQKLQKMEMEMKMVFQQKVNEKESKLRQSEEELYARHKEMKDQLERQRAELEEKKARIESGRPLEEKGKRKGFSLR</sequence>
<name>A0ACC2HYQ9_9PLEO</name>
<evidence type="ECO:0000313" key="2">
    <source>
        <dbReference type="Proteomes" id="UP001153331"/>
    </source>
</evidence>
<dbReference type="Proteomes" id="UP001153331">
    <property type="component" value="Unassembled WGS sequence"/>
</dbReference>
<reference evidence="1" key="1">
    <citation type="submission" date="2022-11" db="EMBL/GenBank/DDBJ databases">
        <title>Genome Sequence of Boeremia exigua.</title>
        <authorList>
            <person name="Buettner E."/>
        </authorList>
    </citation>
    <scope>NUCLEOTIDE SEQUENCE</scope>
    <source>
        <strain evidence="1">CU02</strain>
    </source>
</reference>
<dbReference type="EMBL" id="JAPHNI010000809">
    <property type="protein sequence ID" value="KAJ8108069.1"/>
    <property type="molecule type" value="Genomic_DNA"/>
</dbReference>
<comment type="caution">
    <text evidence="1">The sequence shown here is derived from an EMBL/GenBank/DDBJ whole genome shotgun (WGS) entry which is preliminary data.</text>
</comment>
<accession>A0ACC2HYQ9</accession>
<organism evidence="1 2">
    <name type="scientific">Boeremia exigua</name>
    <dbReference type="NCBI Taxonomy" id="749465"/>
    <lineage>
        <taxon>Eukaryota</taxon>
        <taxon>Fungi</taxon>
        <taxon>Dikarya</taxon>
        <taxon>Ascomycota</taxon>
        <taxon>Pezizomycotina</taxon>
        <taxon>Dothideomycetes</taxon>
        <taxon>Pleosporomycetidae</taxon>
        <taxon>Pleosporales</taxon>
        <taxon>Pleosporineae</taxon>
        <taxon>Didymellaceae</taxon>
        <taxon>Boeremia</taxon>
    </lineage>
</organism>
<protein>
    <submittedName>
        <fullName evidence="1">Uncharacterized protein</fullName>
    </submittedName>
</protein>
<proteinExistence type="predicted"/>
<evidence type="ECO:0000313" key="1">
    <source>
        <dbReference type="EMBL" id="KAJ8108069.1"/>
    </source>
</evidence>
<gene>
    <name evidence="1" type="ORF">OPT61_g8427</name>
</gene>
<keyword evidence="2" id="KW-1185">Reference proteome</keyword>